<dbReference type="Gene3D" id="3.20.20.300">
    <property type="entry name" value="Glycoside hydrolase, family 3, N-terminal domain"/>
    <property type="match status" value="1"/>
</dbReference>
<accession>A0A3M9M6A3</accession>
<name>A0A3M9M6A3_9MICO</name>
<evidence type="ECO:0000313" key="5">
    <source>
        <dbReference type="EMBL" id="RNI20423.1"/>
    </source>
</evidence>
<dbReference type="SUPFAM" id="SSF51445">
    <property type="entry name" value="(Trans)glycosidases"/>
    <property type="match status" value="1"/>
</dbReference>
<dbReference type="InterPro" id="IPR050226">
    <property type="entry name" value="NagZ_Beta-hexosaminidase"/>
</dbReference>
<comment type="caution">
    <text evidence="5">The sequence shown here is derived from an EMBL/GenBank/DDBJ whole genome shotgun (WGS) entry which is preliminary data.</text>
</comment>
<dbReference type="RefSeq" id="WP_123272180.1">
    <property type="nucleotide sequence ID" value="NZ_RJJQ01000016.1"/>
</dbReference>
<dbReference type="EMBL" id="RJJQ01000016">
    <property type="protein sequence ID" value="RNI20423.1"/>
    <property type="molecule type" value="Genomic_DNA"/>
</dbReference>
<gene>
    <name evidence="5" type="ORF">EFY87_14385</name>
</gene>
<proteinExistence type="inferred from homology"/>
<dbReference type="InterPro" id="IPR019800">
    <property type="entry name" value="Glyco_hydro_3_AS"/>
</dbReference>
<evidence type="ECO:0000313" key="6">
    <source>
        <dbReference type="Proteomes" id="UP000271678"/>
    </source>
</evidence>
<dbReference type="GO" id="GO:0009254">
    <property type="term" value="P:peptidoglycan turnover"/>
    <property type="evidence" value="ECO:0007669"/>
    <property type="project" value="TreeGrafter"/>
</dbReference>
<keyword evidence="3" id="KW-0326">Glycosidase</keyword>
<keyword evidence="6" id="KW-1185">Reference proteome</keyword>
<dbReference type="InterPro" id="IPR017853">
    <property type="entry name" value="GH"/>
</dbReference>
<dbReference type="Pfam" id="PF00933">
    <property type="entry name" value="Glyco_hydro_3"/>
    <property type="match status" value="1"/>
</dbReference>
<dbReference type="AlphaFoldDB" id="A0A3M9M6A3"/>
<dbReference type="OrthoDB" id="9805821at2"/>
<keyword evidence="2 5" id="KW-0378">Hydrolase</keyword>
<evidence type="ECO:0000256" key="3">
    <source>
        <dbReference type="ARBA" id="ARBA00023295"/>
    </source>
</evidence>
<dbReference type="PANTHER" id="PTHR30480:SF16">
    <property type="entry name" value="GLYCOSIDE HYDROLASE FAMILY 3 DOMAIN PROTEIN"/>
    <property type="match status" value="1"/>
</dbReference>
<dbReference type="PANTHER" id="PTHR30480">
    <property type="entry name" value="BETA-HEXOSAMINIDASE-RELATED"/>
    <property type="match status" value="1"/>
</dbReference>
<evidence type="ECO:0000256" key="1">
    <source>
        <dbReference type="ARBA" id="ARBA00005336"/>
    </source>
</evidence>
<evidence type="ECO:0000256" key="2">
    <source>
        <dbReference type="ARBA" id="ARBA00022801"/>
    </source>
</evidence>
<dbReference type="InterPro" id="IPR036962">
    <property type="entry name" value="Glyco_hydro_3_N_sf"/>
</dbReference>
<feature type="domain" description="Glycoside hydrolase family 3 N-terminal" evidence="4">
    <location>
        <begin position="35"/>
        <end position="332"/>
    </location>
</feature>
<dbReference type="GO" id="GO:0004553">
    <property type="term" value="F:hydrolase activity, hydrolyzing O-glycosyl compounds"/>
    <property type="evidence" value="ECO:0007669"/>
    <property type="project" value="InterPro"/>
</dbReference>
<organism evidence="5 6">
    <name type="scientific">Flexivirga caeni</name>
    <dbReference type="NCBI Taxonomy" id="2294115"/>
    <lineage>
        <taxon>Bacteria</taxon>
        <taxon>Bacillati</taxon>
        <taxon>Actinomycetota</taxon>
        <taxon>Actinomycetes</taxon>
        <taxon>Micrococcales</taxon>
        <taxon>Dermacoccaceae</taxon>
        <taxon>Flexivirga</taxon>
    </lineage>
</organism>
<dbReference type="GO" id="GO:0005975">
    <property type="term" value="P:carbohydrate metabolic process"/>
    <property type="evidence" value="ECO:0007669"/>
    <property type="project" value="InterPro"/>
</dbReference>
<reference evidence="5 6" key="1">
    <citation type="submission" date="2018-11" db="EMBL/GenBank/DDBJ databases">
        <title>Draft genome of Simplicispira Flexivirga sp. BO-16.</title>
        <authorList>
            <person name="Im W.T."/>
        </authorList>
    </citation>
    <scope>NUCLEOTIDE SEQUENCE [LARGE SCALE GENOMIC DNA]</scope>
    <source>
        <strain evidence="5 6">BO-16</strain>
    </source>
</reference>
<evidence type="ECO:0000259" key="4">
    <source>
        <dbReference type="Pfam" id="PF00933"/>
    </source>
</evidence>
<dbReference type="PROSITE" id="PS00775">
    <property type="entry name" value="GLYCOSYL_HYDROL_F3"/>
    <property type="match status" value="1"/>
</dbReference>
<dbReference type="InterPro" id="IPR001764">
    <property type="entry name" value="Glyco_hydro_3_N"/>
</dbReference>
<protein>
    <submittedName>
        <fullName evidence="5">Glycoside hydrolase family 3</fullName>
    </submittedName>
</protein>
<sequence>MSADPTLDRLIHTVLQPGFAGTSRPPAWLARAVERGLGGVVYFSHNIGDVETTGRLSRRLHDLGDVLIATDEEGGIVSRLGARGGSPHVGAAMLGRADDTDATREVATALGAGLRESGIDIDLAPVVDVNSNPANPVIGVRSFGATPQLVARQSVAYVEGIQRTGVAATAKHFPGHGDTSVDSHVGLPRVDCSAEVLWERELAPFSAVIDAGVRAVMTAHVIVPALDPTRPATISRTVLSVLRGELGFDGVVMTDALDMGAIRDTIGLGEGCVQALLAGADLLGLGNPVLGADHPDKDQRVFTEAHEALTRAVREGRLPVERLEDAAGRITALRAWRRVHQDVSIAVGDADASVARRALAHRGPMTLPAGGLRILDVRRSRNVAAGALPTTTVRALAEAAPGSAVTSAFELPSAVEGHADTEQLRPLSQLAVADVIVTGSPGLDPAEDEQRRKALRANPDALVLVVGYAHGDEPLDGARRAVWTFGDCLPTAAAVAELLTGG</sequence>
<dbReference type="Proteomes" id="UP000271678">
    <property type="component" value="Unassembled WGS sequence"/>
</dbReference>
<comment type="similarity">
    <text evidence="1">Belongs to the glycosyl hydrolase 3 family.</text>
</comment>